<evidence type="ECO:0000259" key="2">
    <source>
        <dbReference type="Pfam" id="PF13676"/>
    </source>
</evidence>
<dbReference type="Gene3D" id="1.25.40.10">
    <property type="entry name" value="Tetratricopeptide repeat domain"/>
    <property type="match status" value="2"/>
</dbReference>
<comment type="caution">
    <text evidence="3">The sequence shown here is derived from an EMBL/GenBank/DDBJ whole genome shotgun (WGS) entry which is preliminary data.</text>
</comment>
<dbReference type="InterPro" id="IPR027417">
    <property type="entry name" value="P-loop_NTPase"/>
</dbReference>
<dbReference type="PANTHER" id="PTHR46082">
    <property type="entry name" value="ATP/GTP-BINDING PROTEIN-RELATED"/>
    <property type="match status" value="1"/>
</dbReference>
<dbReference type="InterPro" id="IPR011990">
    <property type="entry name" value="TPR-like_helical_dom_sf"/>
</dbReference>
<evidence type="ECO:0000313" key="3">
    <source>
        <dbReference type="EMBL" id="MBW5482453.1"/>
    </source>
</evidence>
<reference evidence="3 4" key="1">
    <citation type="submission" date="2019-12" db="EMBL/GenBank/DDBJ databases">
        <title>Genome sequence of Streptomyces bambusae.</title>
        <authorList>
            <person name="Bansal K."/>
            <person name="Choksket S."/>
            <person name="Korpole S."/>
            <person name="Patil P.B."/>
        </authorList>
    </citation>
    <scope>NUCLEOTIDE SEQUENCE [LARGE SCALE GENOMIC DNA]</scope>
    <source>
        <strain evidence="3 4">SK60</strain>
    </source>
</reference>
<dbReference type="EMBL" id="WTFF01000059">
    <property type="protein sequence ID" value="MBW5482453.1"/>
    <property type="molecule type" value="Genomic_DNA"/>
</dbReference>
<dbReference type="Proteomes" id="UP000812013">
    <property type="component" value="Unassembled WGS sequence"/>
</dbReference>
<dbReference type="Pfam" id="PF13749">
    <property type="entry name" value="HATPase_c_4"/>
    <property type="match status" value="1"/>
</dbReference>
<organism evidence="3 4">
    <name type="scientific">Streptomyces bambusae</name>
    <dbReference type="NCBI Taxonomy" id="1550616"/>
    <lineage>
        <taxon>Bacteria</taxon>
        <taxon>Bacillati</taxon>
        <taxon>Actinomycetota</taxon>
        <taxon>Actinomycetes</taxon>
        <taxon>Kitasatosporales</taxon>
        <taxon>Streptomycetaceae</taxon>
        <taxon>Streptomyces</taxon>
    </lineage>
</organism>
<dbReference type="PANTHER" id="PTHR46082:SF6">
    <property type="entry name" value="AAA+ ATPASE DOMAIN-CONTAINING PROTEIN-RELATED"/>
    <property type="match status" value="1"/>
</dbReference>
<accession>A0ABS6Z3W7</accession>
<sequence>MDVGAGPPADRGRHHRAPRPADRWRPARDPGRHPVRRPGGGLGRGGGGARPGVTPVSGAQQVYIVAADGEAELAERLAVPLRGAGYAVTHNGTVRVGDSIVEEATRSLARRAAVVLCATAKAVGTNWTHKIVNAAHAGPGRVFVVQMEEDVHTAALAVNTVVARYDQDAERAVADLLEALRAHFPPPAPPPPLPAAPAVSLASLTSLASFNAGAAGLPGHAPAPLQFLDHPSGVTAYDDEALRAFRGDLREEVRAGYPASLTAGEFLGRAGVSAGGVLTRTGALLFARYPGPQTARSMVKCVRYFGTDRSAARESLTLEGPLAEVIVGARAFVADRVRRGERPTADTARAEDAYDYPMIAVREIIANAVVHRDYARDDACVHVRLFEDRLEISSPGGWYGREVGTGPMDLGALEGQSTKRNFQLARLLSWTRLVEGEGSGIPTALADCADTGAGRPSVVEEGGFVTVTVRPLEAVAVRRGPAGPEFPLRIGVVPRQADRYQARALEQEVRDALAEGLDVFLTGLGGVGKTQLAAHQARELWAAGRLDLLLWVPAGDREAVVRGYAQAAAVLDPGLRERDPEAAANLLLARLARGDLNWLVVLDDVVDPSGLTGLWPPDTPCGSVLATARRHDASLSGELRRVLPVGSFAPLESRAYLTAKFASAGRVEQPEYLQGLAEQLSHVPLALAQAAAYMIDADLDIATYLDLLLQHRLDDVLPDSASLPDDQPATVSATVSLAIGQADRMRPAGVARPLLELASVLAASGIPVSLLLGPPALRYLTARTGREVDRLSAQLALRSLHRLGLVTLAADTVEVHRLVQRVSAEDLSPDAFDEAVRAAGDALTDAWPEIEADPAEAQALRANARALVGMGLALFALCEDPPHPVLLRLARSIGEAMPASAAAYLEPVCAVAAVELGPDHPRTLEFRAHRATCQADAGDVAGAATALSQIVADQTRVLGAAHPDTLTTAHSLAWALGQSGDAEGAVGILAAVLPDAVEALGPHHPDTLTIRSSLAFWRGETGDPAGAVAQYEEVLAARRFALGDEHPQVFATRSNLASALGQSGNLTEAVALSKDLLKDELRVLGPDHPSTLLTRNNLASWLGQSGDHATALRLQRQLLADQERVLGPDHPNTLTSRNNLATWTGMDGSSIDAARSLITLVADQNRVLGPHHREAVSTRKNLARWLGTALEEQKAAPRKAARITAGLDPELARRVRRRLSDPEVNAPPWQDLVDEAVARTAEDLLGELLDLAAEPAAQRGVHIGAVTNSAMAVGAHVSIAGGVANTGIISGD</sequence>
<feature type="region of interest" description="Disordered" evidence="1">
    <location>
        <begin position="1"/>
        <end position="54"/>
    </location>
</feature>
<dbReference type="InterPro" id="IPR038475">
    <property type="entry name" value="RecG_C_sf"/>
</dbReference>
<feature type="compositionally biased region" description="Basic and acidic residues" evidence="1">
    <location>
        <begin position="19"/>
        <end position="32"/>
    </location>
</feature>
<protein>
    <submittedName>
        <fullName evidence="3">Tetratricopeptide repeat protein</fullName>
    </submittedName>
</protein>
<evidence type="ECO:0000313" key="4">
    <source>
        <dbReference type="Proteomes" id="UP000812013"/>
    </source>
</evidence>
<feature type="domain" description="TIR" evidence="2">
    <location>
        <begin position="62"/>
        <end position="164"/>
    </location>
</feature>
<dbReference type="Pfam" id="PF13374">
    <property type="entry name" value="TPR_10"/>
    <property type="match status" value="2"/>
</dbReference>
<feature type="compositionally biased region" description="Gly residues" evidence="1">
    <location>
        <begin position="38"/>
        <end position="50"/>
    </location>
</feature>
<gene>
    <name evidence="3" type="ORF">GPJ59_11310</name>
</gene>
<dbReference type="SUPFAM" id="SSF52540">
    <property type="entry name" value="P-loop containing nucleoside triphosphate hydrolases"/>
    <property type="match status" value="1"/>
</dbReference>
<dbReference type="Pfam" id="PF13676">
    <property type="entry name" value="TIR_2"/>
    <property type="match status" value="1"/>
</dbReference>
<dbReference type="Gene3D" id="3.40.50.300">
    <property type="entry name" value="P-loop containing nucleotide triphosphate hydrolases"/>
    <property type="match status" value="1"/>
</dbReference>
<dbReference type="SUPFAM" id="SSF48452">
    <property type="entry name" value="TPR-like"/>
    <property type="match status" value="1"/>
</dbReference>
<dbReference type="Pfam" id="PF13424">
    <property type="entry name" value="TPR_12"/>
    <property type="match status" value="1"/>
</dbReference>
<proteinExistence type="predicted"/>
<dbReference type="InterPro" id="IPR000157">
    <property type="entry name" value="TIR_dom"/>
</dbReference>
<keyword evidence="4" id="KW-1185">Reference proteome</keyword>
<evidence type="ECO:0000256" key="1">
    <source>
        <dbReference type="SAM" id="MobiDB-lite"/>
    </source>
</evidence>
<dbReference type="InterPro" id="IPR053137">
    <property type="entry name" value="NLR-like"/>
</dbReference>
<name>A0ABS6Z3W7_9ACTN</name>
<dbReference type="Gene3D" id="3.30.565.60">
    <property type="match status" value="1"/>
</dbReference>